<reference evidence="8 9" key="1">
    <citation type="submission" date="2024-03" db="EMBL/GenBank/DDBJ databases">
        <title>Human intestinal bacterial collection.</title>
        <authorList>
            <person name="Pauvert C."/>
            <person name="Hitch T.C.A."/>
            <person name="Clavel T."/>
        </authorList>
    </citation>
    <scope>NUCLEOTIDE SEQUENCE [LARGE SCALE GENOMIC DNA]</scope>
    <source>
        <strain evidence="8 9">CLA-AA-H190</strain>
    </source>
</reference>
<dbReference type="SUPFAM" id="SSF52777">
    <property type="entry name" value="CoA-dependent acyltransferases"/>
    <property type="match status" value="2"/>
</dbReference>
<dbReference type="CDD" id="cd19535">
    <property type="entry name" value="Cyc_NRPS"/>
    <property type="match status" value="1"/>
</dbReference>
<evidence type="ECO:0000256" key="3">
    <source>
        <dbReference type="ARBA" id="ARBA00022450"/>
    </source>
</evidence>
<dbReference type="InterPro" id="IPR009081">
    <property type="entry name" value="PP-bd_ACP"/>
</dbReference>
<dbReference type="CDD" id="cd02440">
    <property type="entry name" value="AdoMet_MTases"/>
    <property type="match status" value="1"/>
</dbReference>
<dbReference type="Pfam" id="PF00550">
    <property type="entry name" value="PP-binding"/>
    <property type="match status" value="1"/>
</dbReference>
<dbReference type="Gene3D" id="1.10.10.1830">
    <property type="entry name" value="Non-ribosomal peptide synthase, adenylation domain"/>
    <property type="match status" value="1"/>
</dbReference>
<evidence type="ECO:0000313" key="8">
    <source>
        <dbReference type="EMBL" id="MEQ2364679.1"/>
    </source>
</evidence>
<dbReference type="EMBL" id="JBBMEK010000054">
    <property type="protein sequence ID" value="MEQ2364679.1"/>
    <property type="molecule type" value="Genomic_DNA"/>
</dbReference>
<dbReference type="Proteomes" id="UP001469749">
    <property type="component" value="Unassembled WGS sequence"/>
</dbReference>
<dbReference type="Gene3D" id="3.30.559.10">
    <property type="entry name" value="Chloramphenicol acetyltransferase-like domain"/>
    <property type="match status" value="1"/>
</dbReference>
<proteinExistence type="predicted"/>
<dbReference type="InterPro" id="IPR041464">
    <property type="entry name" value="TubC_N"/>
</dbReference>
<dbReference type="InterPro" id="IPR020845">
    <property type="entry name" value="AMP-binding_CS"/>
</dbReference>
<dbReference type="Pfam" id="PF18563">
    <property type="entry name" value="TubC_N"/>
    <property type="match status" value="1"/>
</dbReference>
<dbReference type="InterPro" id="IPR042099">
    <property type="entry name" value="ANL_N_sf"/>
</dbReference>
<feature type="domain" description="Carrier" evidence="7">
    <location>
        <begin position="1415"/>
        <end position="1496"/>
    </location>
</feature>
<dbReference type="Gene3D" id="3.40.50.150">
    <property type="entry name" value="Vaccinia Virus protein VP39"/>
    <property type="match status" value="1"/>
</dbReference>
<keyword evidence="5" id="KW-0436">Ligase</keyword>
<dbReference type="PROSITE" id="PS00012">
    <property type="entry name" value="PHOSPHOPANTETHEINE"/>
    <property type="match status" value="1"/>
</dbReference>
<dbReference type="Gene3D" id="1.10.1200.10">
    <property type="entry name" value="ACP-like"/>
    <property type="match status" value="1"/>
</dbReference>
<sequence>MKKLLEKYKAAGIILWEENGQLRFRAPKGAMTDERKKELKDNKKALIAYLSSNMKSVNHDEEERYTEFPLTDIQAAYLVGKQGGYEYGGVGCKVYSELTLEEIVDVSKLEKAWHEIVKRHDMLHTMVYSKGVQKTLKDFSLPPIKVYDLRNDIESAKKFLTIRKELTEKQYGTETWPLFDLVVTLLKDKTIIHFSIDMLIADFVSITVILEELEQLYFGQEIEALEITFRDILLYQEKQKEKTRGKAEQYWNSRIATLPAAPELPVINKIDDESEGTSFEQFNYFISKEQAGCLQKIAHKAKLTLTGLILAVYAKVISKWSSRQKFCLNVTMLNRPDIHPQINKIVGDFTVTDILEIDDSSQFQTFEEFAKSIQSMLWKDMENMSVSGVEVLRKIKNSCGRDSIQPVVFTSTIGARKLQKSNRKMKMTYKMSQTPQVWIDCQVSEQQNELLVNWDVRKGIFPEGMIENAFETFTDILKSLAKEEVHLDRITSLRLPDKMEKIRKETNNTQTELTSEYLYTRFVENATKMPRNIAIIEDNKQITYGELYSMATAIKENLENRGSIKGEVVAIAMERSSRQIATILGVLMSGGIYLPLDTENPVNRLLDIIKEGQIKRTICEDQGLATELRKLSDVVLLNFSEMELVCETQRSIADEMDCSKPAYVIYTSGSTGIPKGVVITHEAAINTIRDINKKFSITKDDIMIGIAGPAFDLSVYDIFGTLSLGAKLILPKRNRQLNIEYLVKLLDDEKVTIWNSTPAVMQMLVSYLQTHKKADLSLRKVLLSGDWIPVTLPTELYKILPNVEMISLGGATEASIWSIFYRVEKGEIFEKSIPYGKPLANQYFRVLNERLEDCPDGVTGELYIGGHGLAEGYYRSEGLTAEKFINLPQTNERLYQTGDKGKYREDGNIIFLGREDNQIKIKGHRIELNEISTVLRTYPQIEDAVVINTNEGNGRIHAFVKKKHYANTGYGIVEKEDLRDICLKAGNRASSHVDRKKFAEWAKASARAGIFDILKTFQSMGIFVDCHKYTYEEILQLTKAQKKYYQLIKRWINALQRENIILYSEDRYELNGVYNAEQISEEAWKQWRRIEADINYGHILLDYFKASSSQLTEILRGEVDQMDLFFPEGDFKIAKAAYHDNLMSRITNSIIVEVILAIIHKFRQKGEKRTFKILEIGAGVGGTSIDLIPALEKENVEYIFTDISKSFLNQAMHRFSKYDWIKYSLFDINEDYHKQGLKTNEYDLILSANVLHNAKNGPIVMKKLSEMGIPGGSIVVVDATGENYSLLTSMEFHNGLSDFEDFRKDNEQVFFEREQWENLFKVANIDVAVAYPSQNDTLSYVNQAVFVGQFSNDSSRVTTDELKEYVMRRLPQYMVPDTIDILEAIPLSKNGKINRNLLKEYVQFSTQVESQVGKPPHGKIEKSIAKIWKKVLNRKHIWRDENFYEIGGDSLLAAQVVAAMREDIQEAKSLEWDALMLELLKNPTIESIAKRLSDGIQSTGNVEVVDDSLIFLEKGERDTSIVLFHDGTGTLTPYDALLNYLKSNTKRKSKLYGVVYGDESRYLSYESENLIYELGQEYGKELLKTGDKQFTLVGYCMGGLIALETAKVLIENNCKIRIIAIDTTPCNYKMNNELLMERTFGMLIGADIEKAGHWSDENLLKEALFMLFEETEGYITMEQLCALSGKYESVGKCFRELAQKSKEERLNDIYKNIPKILESMTIYQEQRLKILFDVFCKSFQGVALYGAAPFVGDVTALGCRDKSSAFMPVAEGDNEAFWKEITFGKLNYISIEGNHFTCMKEPHVKEIAEFILEE</sequence>
<dbReference type="InterPro" id="IPR006162">
    <property type="entry name" value="Ppantetheine_attach_site"/>
</dbReference>
<dbReference type="InterPro" id="IPR000873">
    <property type="entry name" value="AMP-dep_synth/lig_dom"/>
</dbReference>
<dbReference type="Pfam" id="PF00668">
    <property type="entry name" value="Condensation"/>
    <property type="match status" value="1"/>
</dbReference>
<keyword evidence="3" id="KW-0596">Phosphopantetheine</keyword>
<dbReference type="InterPro" id="IPR023213">
    <property type="entry name" value="CAT-like_dom_sf"/>
</dbReference>
<keyword evidence="6" id="KW-0045">Antibiotic biosynthesis</keyword>
<dbReference type="Gene3D" id="3.40.50.12780">
    <property type="entry name" value="N-terminal domain of ligase-like"/>
    <property type="match status" value="1"/>
</dbReference>
<dbReference type="Gene3D" id="3.30.300.30">
    <property type="match status" value="1"/>
</dbReference>
<dbReference type="Gene3D" id="3.40.50.1820">
    <property type="entry name" value="alpha/beta hydrolase"/>
    <property type="match status" value="1"/>
</dbReference>
<dbReference type="InterPro" id="IPR036736">
    <property type="entry name" value="ACP-like_sf"/>
</dbReference>
<dbReference type="SUPFAM" id="SSF47336">
    <property type="entry name" value="ACP-like"/>
    <property type="match status" value="1"/>
</dbReference>
<dbReference type="InterPro" id="IPR013217">
    <property type="entry name" value="Methyltransf_12"/>
</dbReference>
<keyword evidence="9" id="KW-1185">Reference proteome</keyword>
<comment type="cofactor">
    <cofactor evidence="1">
        <name>pantetheine 4'-phosphate</name>
        <dbReference type="ChEBI" id="CHEBI:47942"/>
    </cofactor>
</comment>
<dbReference type="InterPro" id="IPR045851">
    <property type="entry name" value="AMP-bd_C_sf"/>
</dbReference>
<evidence type="ECO:0000256" key="5">
    <source>
        <dbReference type="ARBA" id="ARBA00022598"/>
    </source>
</evidence>
<dbReference type="InterPro" id="IPR001031">
    <property type="entry name" value="Thioesterase"/>
</dbReference>
<dbReference type="Gene3D" id="3.30.559.30">
    <property type="entry name" value="Nonribosomal peptide synthetase, condensation domain"/>
    <property type="match status" value="1"/>
</dbReference>
<dbReference type="PANTHER" id="PTHR45527">
    <property type="entry name" value="NONRIBOSOMAL PEPTIDE SYNTHETASE"/>
    <property type="match status" value="1"/>
</dbReference>
<evidence type="ECO:0000256" key="2">
    <source>
        <dbReference type="ARBA" id="ARBA00004924"/>
    </source>
</evidence>
<comment type="pathway">
    <text evidence="2">Siderophore biosynthesis.</text>
</comment>
<dbReference type="PANTHER" id="PTHR45527:SF10">
    <property type="entry name" value="PYOCHELIN SYNTHASE PCHF"/>
    <property type="match status" value="1"/>
</dbReference>
<dbReference type="InterPro" id="IPR029063">
    <property type="entry name" value="SAM-dependent_MTases_sf"/>
</dbReference>
<dbReference type="SUPFAM" id="SSF53474">
    <property type="entry name" value="alpha/beta-Hydrolases"/>
    <property type="match status" value="1"/>
</dbReference>
<organism evidence="8 9">
    <name type="scientific">Coprococcus intestinihominis</name>
    <dbReference type="NCBI Taxonomy" id="3133154"/>
    <lineage>
        <taxon>Bacteria</taxon>
        <taxon>Bacillati</taxon>
        <taxon>Bacillota</taxon>
        <taxon>Clostridia</taxon>
        <taxon>Lachnospirales</taxon>
        <taxon>Lachnospiraceae</taxon>
        <taxon>Coprococcus</taxon>
    </lineage>
</organism>
<dbReference type="SUPFAM" id="SSF56801">
    <property type="entry name" value="Acetyl-CoA synthetase-like"/>
    <property type="match status" value="1"/>
</dbReference>
<dbReference type="PROSITE" id="PS00455">
    <property type="entry name" value="AMP_BINDING"/>
    <property type="match status" value="1"/>
</dbReference>
<dbReference type="InterPro" id="IPR057737">
    <property type="entry name" value="Condensation_MtbB-like"/>
</dbReference>
<evidence type="ECO:0000256" key="4">
    <source>
        <dbReference type="ARBA" id="ARBA00022553"/>
    </source>
</evidence>
<dbReference type="InterPro" id="IPR044894">
    <property type="entry name" value="TubC_N_sf"/>
</dbReference>
<evidence type="ECO:0000256" key="6">
    <source>
        <dbReference type="ARBA" id="ARBA00023194"/>
    </source>
</evidence>
<dbReference type="Pfam" id="PF00501">
    <property type="entry name" value="AMP-binding"/>
    <property type="match status" value="1"/>
</dbReference>
<comment type="caution">
    <text evidence="8">The sequence shown here is derived from an EMBL/GenBank/DDBJ whole genome shotgun (WGS) entry which is preliminary data.</text>
</comment>
<keyword evidence="4" id="KW-0597">Phosphoprotein</keyword>
<dbReference type="Pfam" id="PF08242">
    <property type="entry name" value="Methyltransf_12"/>
    <property type="match status" value="1"/>
</dbReference>
<dbReference type="NCBIfam" id="TIGR01733">
    <property type="entry name" value="AA-adenyl-dom"/>
    <property type="match status" value="1"/>
</dbReference>
<dbReference type="InterPro" id="IPR010071">
    <property type="entry name" value="AA_adenyl_dom"/>
</dbReference>
<accession>A0ABV1B6G3</accession>
<dbReference type="Pfam" id="PF00975">
    <property type="entry name" value="Thioesterase"/>
    <property type="match status" value="1"/>
</dbReference>
<protein>
    <submittedName>
        <fullName evidence="8">Amino acid adenylation domain-containing protein</fullName>
    </submittedName>
</protein>
<name>A0ABV1B6G3_9FIRM</name>
<dbReference type="InterPro" id="IPR001242">
    <property type="entry name" value="Condensation_dom"/>
</dbReference>
<dbReference type="InterPro" id="IPR029058">
    <property type="entry name" value="AB_hydrolase_fold"/>
</dbReference>
<evidence type="ECO:0000256" key="1">
    <source>
        <dbReference type="ARBA" id="ARBA00001957"/>
    </source>
</evidence>
<gene>
    <name evidence="8" type="ORF">WMO25_06150</name>
</gene>
<evidence type="ECO:0000313" key="9">
    <source>
        <dbReference type="Proteomes" id="UP001469749"/>
    </source>
</evidence>
<dbReference type="PROSITE" id="PS50075">
    <property type="entry name" value="CARRIER"/>
    <property type="match status" value="1"/>
</dbReference>
<dbReference type="SUPFAM" id="SSF53335">
    <property type="entry name" value="S-adenosyl-L-methionine-dependent methyltransferases"/>
    <property type="match status" value="1"/>
</dbReference>
<dbReference type="RefSeq" id="WP_349084621.1">
    <property type="nucleotide sequence ID" value="NZ_JBBMEK010000054.1"/>
</dbReference>
<evidence type="ECO:0000259" key="7">
    <source>
        <dbReference type="PROSITE" id="PS50075"/>
    </source>
</evidence>